<accession>A0A1I8ITW0</accession>
<dbReference type="Proteomes" id="UP000095280">
    <property type="component" value="Unplaced"/>
</dbReference>
<protein>
    <submittedName>
        <fullName evidence="3">PH domain-containing protein</fullName>
    </submittedName>
</protein>
<feature type="compositionally biased region" description="Polar residues" evidence="1">
    <location>
        <begin position="134"/>
        <end position="147"/>
    </location>
</feature>
<proteinExistence type="predicted"/>
<keyword evidence="2" id="KW-1185">Reference proteome</keyword>
<feature type="compositionally biased region" description="Low complexity" evidence="1">
    <location>
        <begin position="20"/>
        <end position="31"/>
    </location>
</feature>
<sequence>SLFRGISIKRTRSIAKLDSRASSSRAAGNRPPSRENQYYQSSDSHHSNTNNSSLASGSQDQSGSLQSRGADVAGGGVWHDRQASGGLQGPMARVAMDSDDEYVPSAAMKRSISMGRLGRQQPPPPPPQQQQQQHRQLPVNSKQRGQASSGSGPLSLVSSCVPISSSSSGPGTGGGDGSFEDDDMKQKANAAAASDPASSGGNSLRSALSHESLLQLAASSASAVTAPLQMNSGTEVRPVHQSLMPGLPAASAAFAVAGGGAPAADRGGVNRYFAAQSVDEAKKWQDG</sequence>
<evidence type="ECO:0000313" key="3">
    <source>
        <dbReference type="WBParaSite" id="maker-uti_cns_0016542-snap-gene-0.3-mRNA-1"/>
    </source>
</evidence>
<organism evidence="2 3">
    <name type="scientific">Macrostomum lignano</name>
    <dbReference type="NCBI Taxonomy" id="282301"/>
    <lineage>
        <taxon>Eukaryota</taxon>
        <taxon>Metazoa</taxon>
        <taxon>Spiralia</taxon>
        <taxon>Lophotrochozoa</taxon>
        <taxon>Platyhelminthes</taxon>
        <taxon>Rhabditophora</taxon>
        <taxon>Macrostomorpha</taxon>
        <taxon>Macrostomida</taxon>
        <taxon>Macrostomidae</taxon>
        <taxon>Macrostomum</taxon>
    </lineage>
</organism>
<dbReference type="AlphaFoldDB" id="A0A1I8ITW0"/>
<feature type="compositionally biased region" description="Low complexity" evidence="1">
    <location>
        <begin position="148"/>
        <end position="169"/>
    </location>
</feature>
<feature type="compositionally biased region" description="Low complexity" evidence="1">
    <location>
        <begin position="47"/>
        <end position="67"/>
    </location>
</feature>
<name>A0A1I8ITW0_9PLAT</name>
<evidence type="ECO:0000256" key="1">
    <source>
        <dbReference type="SAM" id="MobiDB-lite"/>
    </source>
</evidence>
<feature type="region of interest" description="Disordered" evidence="1">
    <location>
        <begin position="13"/>
        <end position="206"/>
    </location>
</feature>
<feature type="compositionally biased region" description="Low complexity" evidence="1">
    <location>
        <begin position="188"/>
        <end position="206"/>
    </location>
</feature>
<evidence type="ECO:0000313" key="2">
    <source>
        <dbReference type="Proteomes" id="UP000095280"/>
    </source>
</evidence>
<dbReference type="WBParaSite" id="maker-uti_cns_0016542-snap-gene-0.3-mRNA-1">
    <property type="protein sequence ID" value="maker-uti_cns_0016542-snap-gene-0.3-mRNA-1"/>
    <property type="gene ID" value="maker-uti_cns_0016542-snap-gene-0.3"/>
</dbReference>
<reference evidence="3" key="1">
    <citation type="submission" date="2016-11" db="UniProtKB">
        <authorList>
            <consortium name="WormBaseParasite"/>
        </authorList>
    </citation>
    <scope>IDENTIFICATION</scope>
</reference>